<dbReference type="EMBL" id="FNEK01000036">
    <property type="protein sequence ID" value="SDK27247.1"/>
    <property type="molecule type" value="Genomic_DNA"/>
</dbReference>
<reference evidence="1 2" key="1">
    <citation type="submission" date="2016-10" db="EMBL/GenBank/DDBJ databases">
        <authorList>
            <person name="de Groot N.N."/>
        </authorList>
    </citation>
    <scope>NUCLEOTIDE SEQUENCE [LARGE SCALE GENOMIC DNA]</scope>
    <source>
        <strain evidence="1 2">DSM 25294</strain>
    </source>
</reference>
<dbReference type="RefSeq" id="WP_093158454.1">
    <property type="nucleotide sequence ID" value="NZ_FNEK01000036.1"/>
</dbReference>
<accession>A0A1G9AIU6</accession>
<dbReference type="Proteomes" id="UP000199382">
    <property type="component" value="Unassembled WGS sequence"/>
</dbReference>
<evidence type="ECO:0000313" key="1">
    <source>
        <dbReference type="EMBL" id="SDK27247.1"/>
    </source>
</evidence>
<keyword evidence="2" id="KW-1185">Reference proteome</keyword>
<evidence type="ECO:0000313" key="2">
    <source>
        <dbReference type="Proteomes" id="UP000199382"/>
    </source>
</evidence>
<proteinExistence type="predicted"/>
<sequence length="62" mass="7112">MSEARSYVALIERLGGMQGYLELERLREEIEKLKANRDRPALQVPEVSRLLWGQGKVDREAG</sequence>
<dbReference type="STRING" id="571298.SAMN04488026_10362"/>
<organism evidence="1 2">
    <name type="scientific">Aliiruegeria lutimaris</name>
    <dbReference type="NCBI Taxonomy" id="571298"/>
    <lineage>
        <taxon>Bacteria</taxon>
        <taxon>Pseudomonadati</taxon>
        <taxon>Pseudomonadota</taxon>
        <taxon>Alphaproteobacteria</taxon>
        <taxon>Rhodobacterales</taxon>
        <taxon>Roseobacteraceae</taxon>
        <taxon>Aliiruegeria</taxon>
    </lineage>
</organism>
<dbReference type="AlphaFoldDB" id="A0A1G9AIU6"/>
<name>A0A1G9AIU6_9RHOB</name>
<gene>
    <name evidence="1" type="ORF">SAMN04488026_10362</name>
</gene>
<protein>
    <submittedName>
        <fullName evidence="1">Uncharacterized protein</fullName>
    </submittedName>
</protein>